<sequence>GAPPLLLKVVASWRSGEALAATVSGAVASEADGETEGRAVTSRGGGKDRYDEALATTGATASHGNRKRSSSVNSSDLKHHESTAGSMELDHGGEAVAAPTTTVACDGLQRTCFD</sequence>
<reference evidence="2" key="1">
    <citation type="submission" date="2021-01" db="EMBL/GenBank/DDBJ databases">
        <title>Phytophthora aleatoria, a newly-described species from Pinus radiata is distinct from Phytophthora cactorum isolates based on comparative genomics.</title>
        <authorList>
            <person name="Mcdougal R."/>
            <person name="Panda P."/>
            <person name="Williams N."/>
            <person name="Studholme D.J."/>
        </authorList>
    </citation>
    <scope>NUCLEOTIDE SEQUENCE</scope>
    <source>
        <strain evidence="2">NZFS 4037</strain>
    </source>
</reference>
<accession>A0A8J5IRB4</accession>
<evidence type="ECO:0000313" key="2">
    <source>
        <dbReference type="EMBL" id="KAG6968225.1"/>
    </source>
</evidence>
<dbReference type="AlphaFoldDB" id="A0A8J5IRB4"/>
<evidence type="ECO:0000256" key="1">
    <source>
        <dbReference type="SAM" id="MobiDB-lite"/>
    </source>
</evidence>
<organism evidence="2 3">
    <name type="scientific">Phytophthora aleatoria</name>
    <dbReference type="NCBI Taxonomy" id="2496075"/>
    <lineage>
        <taxon>Eukaryota</taxon>
        <taxon>Sar</taxon>
        <taxon>Stramenopiles</taxon>
        <taxon>Oomycota</taxon>
        <taxon>Peronosporomycetes</taxon>
        <taxon>Peronosporales</taxon>
        <taxon>Peronosporaceae</taxon>
        <taxon>Phytophthora</taxon>
    </lineage>
</organism>
<proteinExistence type="predicted"/>
<feature type="non-terminal residue" evidence="2">
    <location>
        <position position="1"/>
    </location>
</feature>
<keyword evidence="3" id="KW-1185">Reference proteome</keyword>
<feature type="region of interest" description="Disordered" evidence="1">
    <location>
        <begin position="27"/>
        <end position="92"/>
    </location>
</feature>
<protein>
    <submittedName>
        <fullName evidence="2">Uncharacterized protein</fullName>
    </submittedName>
</protein>
<gene>
    <name evidence="2" type="ORF">JG688_00005905</name>
</gene>
<evidence type="ECO:0000313" key="3">
    <source>
        <dbReference type="Proteomes" id="UP000709295"/>
    </source>
</evidence>
<comment type="caution">
    <text evidence="2">The sequence shown here is derived from an EMBL/GenBank/DDBJ whole genome shotgun (WGS) entry which is preliminary data.</text>
</comment>
<name>A0A8J5IRB4_9STRA</name>
<dbReference type="Proteomes" id="UP000709295">
    <property type="component" value="Unassembled WGS sequence"/>
</dbReference>
<feature type="compositionally biased region" description="Basic and acidic residues" evidence="1">
    <location>
        <begin position="76"/>
        <end position="92"/>
    </location>
</feature>
<dbReference type="EMBL" id="JAENGY010000246">
    <property type="protein sequence ID" value="KAG6968225.1"/>
    <property type="molecule type" value="Genomic_DNA"/>
</dbReference>